<evidence type="ECO:0000256" key="4">
    <source>
        <dbReference type="ARBA" id="ARBA00022490"/>
    </source>
</evidence>
<keyword evidence="13" id="KW-1185">Reference proteome</keyword>
<dbReference type="InterPro" id="IPR050859">
    <property type="entry name" value="Class-I_PLP-dep_aminotransf"/>
</dbReference>
<comment type="cofactor">
    <cofactor evidence="1">
        <name>pyridoxal 5'-phosphate</name>
        <dbReference type="ChEBI" id="CHEBI:597326"/>
    </cofactor>
</comment>
<dbReference type="InterPro" id="IPR015424">
    <property type="entry name" value="PyrdxlP-dep_Trfase"/>
</dbReference>
<dbReference type="Gene3D" id="3.40.640.10">
    <property type="entry name" value="Type I PLP-dependent aspartate aminotransferase-like (Major domain)"/>
    <property type="match status" value="1"/>
</dbReference>
<dbReference type="STRING" id="1429867.A0A0G4PMQ1"/>
<dbReference type="EMBL" id="HG793156">
    <property type="protein sequence ID" value="CRL27727.1"/>
    <property type="molecule type" value="Genomic_DNA"/>
</dbReference>
<evidence type="ECO:0000313" key="12">
    <source>
        <dbReference type="EMBL" id="CRL27727.1"/>
    </source>
</evidence>
<dbReference type="CDD" id="cd00609">
    <property type="entry name" value="AAT_like"/>
    <property type="match status" value="1"/>
</dbReference>
<dbReference type="GO" id="GO:0008793">
    <property type="term" value="F:aromatic-amino-acid transaminase activity"/>
    <property type="evidence" value="ECO:0007669"/>
    <property type="project" value="TreeGrafter"/>
</dbReference>
<keyword evidence="5" id="KW-0032">Aminotransferase</keyword>
<dbReference type="PANTHER" id="PTHR42790">
    <property type="entry name" value="AMINOTRANSFERASE"/>
    <property type="match status" value="1"/>
</dbReference>
<evidence type="ECO:0000256" key="1">
    <source>
        <dbReference type="ARBA" id="ARBA00001933"/>
    </source>
</evidence>
<dbReference type="GO" id="GO:0032259">
    <property type="term" value="P:methylation"/>
    <property type="evidence" value="ECO:0007669"/>
    <property type="project" value="UniProtKB-KW"/>
</dbReference>
<dbReference type="GO" id="GO:0005737">
    <property type="term" value="C:cytoplasm"/>
    <property type="evidence" value="ECO:0007669"/>
    <property type="project" value="UniProtKB-SubCell"/>
</dbReference>
<dbReference type="GO" id="GO:0008168">
    <property type="term" value="F:methyltransferase activity"/>
    <property type="evidence" value="ECO:0007669"/>
    <property type="project" value="UniProtKB-KW"/>
</dbReference>
<evidence type="ECO:0000256" key="2">
    <source>
        <dbReference type="ARBA" id="ARBA00004496"/>
    </source>
</evidence>
<evidence type="ECO:0000256" key="10">
    <source>
        <dbReference type="SAM" id="MobiDB-lite"/>
    </source>
</evidence>
<dbReference type="InterPro" id="IPR004839">
    <property type="entry name" value="Aminotransferase_I/II_large"/>
</dbReference>
<dbReference type="SUPFAM" id="SSF53383">
    <property type="entry name" value="PLP-dependent transferases"/>
    <property type="match status" value="1"/>
</dbReference>
<feature type="region of interest" description="Disordered" evidence="10">
    <location>
        <begin position="1"/>
        <end position="24"/>
    </location>
</feature>
<name>A0A0G4PMQ1_PENC3</name>
<evidence type="ECO:0000256" key="6">
    <source>
        <dbReference type="ARBA" id="ARBA00022679"/>
    </source>
</evidence>
<evidence type="ECO:0000256" key="3">
    <source>
        <dbReference type="ARBA" id="ARBA00007441"/>
    </source>
</evidence>
<gene>
    <name evidence="12" type="ORF">PCAMFM013_S023g000185</name>
</gene>
<proteinExistence type="inferred from homology"/>
<dbReference type="GO" id="GO:0009074">
    <property type="term" value="P:aromatic amino acid family catabolic process"/>
    <property type="evidence" value="ECO:0007669"/>
    <property type="project" value="TreeGrafter"/>
</dbReference>
<evidence type="ECO:0000256" key="7">
    <source>
        <dbReference type="ARBA" id="ARBA00022898"/>
    </source>
</evidence>
<accession>A0A0G4PMQ1</accession>
<dbReference type="GO" id="GO:0047536">
    <property type="term" value="F:2-aminoadipate transaminase activity"/>
    <property type="evidence" value="ECO:0007669"/>
    <property type="project" value="TreeGrafter"/>
</dbReference>
<dbReference type="PANTHER" id="PTHR42790:SF21">
    <property type="entry name" value="AROMATIC_AMINOADIPATE AMINOTRANSFERASE 1"/>
    <property type="match status" value="1"/>
</dbReference>
<dbReference type="GO" id="GO:0006571">
    <property type="term" value="P:tyrosine biosynthetic process"/>
    <property type="evidence" value="ECO:0007669"/>
    <property type="project" value="TreeGrafter"/>
</dbReference>
<evidence type="ECO:0000256" key="5">
    <source>
        <dbReference type="ARBA" id="ARBA00022576"/>
    </source>
</evidence>
<feature type="domain" description="Aminotransferase class I/classII large" evidence="11">
    <location>
        <begin position="174"/>
        <end position="515"/>
    </location>
</feature>
<dbReference type="Pfam" id="PF00155">
    <property type="entry name" value="Aminotran_1_2"/>
    <property type="match status" value="1"/>
</dbReference>
<dbReference type="GO" id="GO:0030170">
    <property type="term" value="F:pyridoxal phosphate binding"/>
    <property type="evidence" value="ECO:0007669"/>
    <property type="project" value="InterPro"/>
</dbReference>
<keyword evidence="6" id="KW-0808">Transferase</keyword>
<feature type="compositionally biased region" description="Polar residues" evidence="10">
    <location>
        <begin position="102"/>
        <end position="119"/>
    </location>
</feature>
<keyword evidence="7" id="KW-0663">Pyridoxal phosphate</keyword>
<dbReference type="Proteomes" id="UP000053732">
    <property type="component" value="Unassembled WGS sequence"/>
</dbReference>
<protein>
    <recommendedName>
        <fullName evidence="9">aromatic-amino-acid transaminase</fullName>
        <ecNumber evidence="9">2.6.1.57</ecNumber>
    </recommendedName>
</protein>
<keyword evidence="4" id="KW-0963">Cytoplasm</keyword>
<dbReference type="AlphaFoldDB" id="A0A0G4PMQ1"/>
<sequence>MSTRQASSEVDELPNLQPKRKVVDPSQWAVAAPCTSEQFKTRRQQGKPTAREWNHYLSSESTSRTGSTLKSAFKHLKTPGMISLGGGLPLSDYFPFESLSLTVSSPEKPSPKNSDSNDANAPLHASKSDINQGRSIYDLSVALNYSQGSGSAQFLRWITEHTEIVHDPPYADWQCTMTVGNTSALDMALRMFTQPGDYVLSDEYTFATAMETAKPMGVKFTGVKMDKEGMRPDSLRQILEGWDPKAHGNSRKPFLLYSIPTGQNPTGATQSLERRRDIYRIAQEHDLIILEDDPYYFLQMNPFSPAETRGPTGLGPQTPAELLKVLVPSYLSMDTDGRVVRMDSFSKVVSPGVRLGWLTAPQQVIEQYKNHSDVSTQGPGGLSQLALFKLLDEHWGHAGYLEWLTHIRNEYTDRRDFMIRACERYLPRTVTSWEPAQAGMFQWLAVDWTKHPDANIKSALQIEEEIWLKAISNGALVACGSWFCATGNSTCNEVFYRTTFAAATLDQIEQAVMRLGEALKTCFHLVDTIE</sequence>
<evidence type="ECO:0000259" key="11">
    <source>
        <dbReference type="Pfam" id="PF00155"/>
    </source>
</evidence>
<reference evidence="12 13" key="1">
    <citation type="journal article" date="2014" name="Nat. Commun.">
        <title>Multiple recent horizontal transfers of a large genomic region in cheese making fungi.</title>
        <authorList>
            <person name="Cheeseman K."/>
            <person name="Ropars J."/>
            <person name="Renault P."/>
            <person name="Dupont J."/>
            <person name="Gouzy J."/>
            <person name="Branca A."/>
            <person name="Abraham A.L."/>
            <person name="Ceppi M."/>
            <person name="Conseiller E."/>
            <person name="Debuchy R."/>
            <person name="Malagnac F."/>
            <person name="Goarin A."/>
            <person name="Silar P."/>
            <person name="Lacoste S."/>
            <person name="Sallet E."/>
            <person name="Bensimon A."/>
            <person name="Giraud T."/>
            <person name="Brygoo Y."/>
        </authorList>
    </citation>
    <scope>NUCLEOTIDE SEQUENCE [LARGE SCALE GENOMIC DNA]</scope>
    <source>
        <strain evidence="13">FM 013</strain>
    </source>
</reference>
<keyword evidence="12" id="KW-0489">Methyltransferase</keyword>
<dbReference type="EC" id="2.6.1.57" evidence="9"/>
<feature type="region of interest" description="Disordered" evidence="10">
    <location>
        <begin position="102"/>
        <end position="127"/>
    </location>
</feature>
<organism evidence="12 13">
    <name type="scientific">Penicillium camemberti (strain FM 013)</name>
    <dbReference type="NCBI Taxonomy" id="1429867"/>
    <lineage>
        <taxon>Eukaryota</taxon>
        <taxon>Fungi</taxon>
        <taxon>Dikarya</taxon>
        <taxon>Ascomycota</taxon>
        <taxon>Pezizomycotina</taxon>
        <taxon>Eurotiomycetes</taxon>
        <taxon>Eurotiomycetidae</taxon>
        <taxon>Eurotiales</taxon>
        <taxon>Aspergillaceae</taxon>
        <taxon>Penicillium</taxon>
    </lineage>
</organism>
<evidence type="ECO:0000313" key="13">
    <source>
        <dbReference type="Proteomes" id="UP000053732"/>
    </source>
</evidence>
<evidence type="ECO:0000256" key="8">
    <source>
        <dbReference type="ARBA" id="ARBA00051993"/>
    </source>
</evidence>
<dbReference type="GO" id="GO:0019878">
    <property type="term" value="P:lysine biosynthetic process via aminoadipic acid"/>
    <property type="evidence" value="ECO:0007669"/>
    <property type="project" value="TreeGrafter"/>
</dbReference>
<comment type="similarity">
    <text evidence="3">Belongs to the class-I pyridoxal-phosphate-dependent aminotransferase family.</text>
</comment>
<dbReference type="FunFam" id="3.40.640.10:FF:000074">
    <property type="entry name" value="Aromatic amino acid aminotransferase"/>
    <property type="match status" value="1"/>
</dbReference>
<comment type="subcellular location">
    <subcellularLocation>
        <location evidence="2">Cytoplasm</location>
    </subcellularLocation>
</comment>
<dbReference type="InterPro" id="IPR015421">
    <property type="entry name" value="PyrdxlP-dep_Trfase_major"/>
</dbReference>
<evidence type="ECO:0000256" key="9">
    <source>
        <dbReference type="ARBA" id="ARBA00067014"/>
    </source>
</evidence>
<comment type="catalytic activity">
    <reaction evidence="8">
        <text>an aromatic L-alpha-amino acid + 2-oxoglutarate = an aromatic oxo-acid + L-glutamate</text>
        <dbReference type="Rhea" id="RHEA:17533"/>
        <dbReference type="ChEBI" id="CHEBI:16810"/>
        <dbReference type="ChEBI" id="CHEBI:29985"/>
        <dbReference type="ChEBI" id="CHEBI:73309"/>
        <dbReference type="ChEBI" id="CHEBI:84824"/>
        <dbReference type="EC" id="2.6.1.57"/>
    </reaction>
</comment>